<reference evidence="1" key="1">
    <citation type="journal article" date="2013" name="BMC Genomics">
        <title>Unscrambling butterfly oogenesis.</title>
        <authorList>
            <person name="Carter J.M."/>
            <person name="Baker S.C."/>
            <person name="Pink R."/>
            <person name="Carter D.R."/>
            <person name="Collins A."/>
            <person name="Tomlin J."/>
            <person name="Gibbs M."/>
            <person name="Breuker C.J."/>
        </authorList>
    </citation>
    <scope>NUCLEOTIDE SEQUENCE</scope>
    <source>
        <tissue evidence="1">Ovary</tissue>
    </source>
</reference>
<dbReference type="EMBL" id="GAIX01006565">
    <property type="protein sequence ID" value="JAA85995.1"/>
    <property type="molecule type" value="Transcribed_RNA"/>
</dbReference>
<dbReference type="AlphaFoldDB" id="S4PFI9"/>
<reference evidence="1" key="2">
    <citation type="submission" date="2013-05" db="EMBL/GenBank/DDBJ databases">
        <authorList>
            <person name="Carter J.-M."/>
            <person name="Baker S.C."/>
            <person name="Pink R."/>
            <person name="Carter D.R.F."/>
            <person name="Collins A."/>
            <person name="Tomlin J."/>
            <person name="Gibbs M."/>
            <person name="Breuker C.J."/>
        </authorList>
    </citation>
    <scope>NUCLEOTIDE SEQUENCE</scope>
    <source>
        <tissue evidence="1">Ovary</tissue>
    </source>
</reference>
<evidence type="ECO:0000313" key="1">
    <source>
        <dbReference type="EMBL" id="JAA85995.1"/>
    </source>
</evidence>
<protein>
    <submittedName>
        <fullName evidence="1">Uncharacterized protein</fullName>
    </submittedName>
</protein>
<name>S4PFI9_9NEOP</name>
<sequence>LRVLLKQKKSYLATFQFFRGDYEEFVACWSGFLDGFESQLVDLAVRVFTYLRISDLYRELYPGLVSI</sequence>
<accession>S4PFI9</accession>
<organism evidence="1">
    <name type="scientific">Pararge aegeria</name>
    <name type="common">speckled wood butterfly</name>
    <dbReference type="NCBI Taxonomy" id="116150"/>
    <lineage>
        <taxon>Eukaryota</taxon>
        <taxon>Metazoa</taxon>
        <taxon>Ecdysozoa</taxon>
        <taxon>Arthropoda</taxon>
        <taxon>Hexapoda</taxon>
        <taxon>Insecta</taxon>
        <taxon>Pterygota</taxon>
        <taxon>Neoptera</taxon>
        <taxon>Endopterygota</taxon>
        <taxon>Lepidoptera</taxon>
        <taxon>Glossata</taxon>
        <taxon>Ditrysia</taxon>
        <taxon>Papilionoidea</taxon>
        <taxon>Nymphalidae</taxon>
        <taxon>Satyrinae</taxon>
        <taxon>Satyrini</taxon>
        <taxon>Parargina</taxon>
        <taxon>Pararge</taxon>
    </lineage>
</organism>
<proteinExistence type="predicted"/>
<feature type="non-terminal residue" evidence="1">
    <location>
        <position position="1"/>
    </location>
</feature>